<dbReference type="InterPro" id="IPR014016">
    <property type="entry name" value="UvrD-like_ATP-bd"/>
</dbReference>
<evidence type="ECO:0000259" key="5">
    <source>
        <dbReference type="Pfam" id="PF00580"/>
    </source>
</evidence>
<evidence type="ECO:0000256" key="4">
    <source>
        <dbReference type="ARBA" id="ARBA00022840"/>
    </source>
</evidence>
<accession>A0AAJ0NHI0</accession>
<dbReference type="Gene3D" id="3.40.50.300">
    <property type="entry name" value="P-loop containing nucleotide triphosphate hydrolases"/>
    <property type="match status" value="1"/>
</dbReference>
<protein>
    <recommendedName>
        <fullName evidence="5">UvrD-like helicase ATP-binding domain-containing protein</fullName>
    </recommendedName>
</protein>
<dbReference type="GO" id="GO:0016787">
    <property type="term" value="F:hydrolase activity"/>
    <property type="evidence" value="ECO:0007669"/>
    <property type="project" value="UniProtKB-KW"/>
</dbReference>
<reference evidence="6 7" key="1">
    <citation type="submission" date="2015-03" db="EMBL/GenBank/DDBJ databases">
        <title>Draft Genome Sequence of S. carnosus subsp. utilis LTH 7013, Isolated from South Tirolean Ham.</title>
        <authorList>
            <person name="Mueller A."/>
            <person name="Huptas C."/>
            <person name="Wenning M."/>
            <person name="Weiss A."/>
            <person name="Schmidt H."/>
        </authorList>
    </citation>
    <scope>NUCLEOTIDE SEQUENCE [LARGE SCALE GENOMIC DNA]</scope>
    <source>
        <strain evidence="6 7">LTH7013</strain>
    </source>
</reference>
<evidence type="ECO:0000313" key="7">
    <source>
        <dbReference type="Proteomes" id="UP000033530"/>
    </source>
</evidence>
<keyword evidence="2" id="KW-0378">Hydrolase</keyword>
<comment type="caution">
    <text evidence="6">The sequence shown here is derived from an EMBL/GenBank/DDBJ whole genome shotgun (WGS) entry which is preliminary data.</text>
</comment>
<dbReference type="SUPFAM" id="SSF52540">
    <property type="entry name" value="P-loop containing nucleoside triphosphate hydrolases"/>
    <property type="match status" value="1"/>
</dbReference>
<dbReference type="Proteomes" id="UP000033530">
    <property type="component" value="Unassembled WGS sequence"/>
</dbReference>
<dbReference type="RefSeq" id="WP_046099855.1">
    <property type="nucleotide sequence ID" value="NZ_BKAP01000006.1"/>
</dbReference>
<feature type="domain" description="UvrD-like helicase ATP-binding" evidence="5">
    <location>
        <begin position="17"/>
        <end position="109"/>
    </location>
</feature>
<dbReference type="GO" id="GO:0005524">
    <property type="term" value="F:ATP binding"/>
    <property type="evidence" value="ECO:0007669"/>
    <property type="project" value="UniProtKB-KW"/>
</dbReference>
<name>A0AAJ0NHI0_STACA</name>
<proteinExistence type="predicted"/>
<evidence type="ECO:0000256" key="3">
    <source>
        <dbReference type="ARBA" id="ARBA00022806"/>
    </source>
</evidence>
<sequence length="139" mass="15942">MSIPTLVGHQTEILYVADNQNMVITGSAGCGKSLLAIYRIYWLSKVYPNDRIVLLTFNKAVNQDMISKIVLIAAQRNEAVPNNLIVNTYNLFMKEILNKICDSFQEEELLLNKYKEGKGVKIIIIIKRKLDRLNKLLMR</sequence>
<keyword evidence="3" id="KW-0347">Helicase</keyword>
<evidence type="ECO:0000256" key="2">
    <source>
        <dbReference type="ARBA" id="ARBA00022801"/>
    </source>
</evidence>
<dbReference type="GO" id="GO:0004386">
    <property type="term" value="F:helicase activity"/>
    <property type="evidence" value="ECO:0007669"/>
    <property type="project" value="UniProtKB-KW"/>
</dbReference>
<keyword evidence="1" id="KW-0547">Nucleotide-binding</keyword>
<dbReference type="AlphaFoldDB" id="A0AAJ0NHI0"/>
<gene>
    <name evidence="6" type="ORF">VV61_06010</name>
</gene>
<evidence type="ECO:0000256" key="1">
    <source>
        <dbReference type="ARBA" id="ARBA00022741"/>
    </source>
</evidence>
<evidence type="ECO:0000313" key="6">
    <source>
        <dbReference type="EMBL" id="KKB25634.1"/>
    </source>
</evidence>
<organism evidence="6 7">
    <name type="scientific">Staphylococcus carnosus</name>
    <dbReference type="NCBI Taxonomy" id="1281"/>
    <lineage>
        <taxon>Bacteria</taxon>
        <taxon>Bacillati</taxon>
        <taxon>Bacillota</taxon>
        <taxon>Bacilli</taxon>
        <taxon>Bacillales</taxon>
        <taxon>Staphylococcaceae</taxon>
        <taxon>Staphylococcus</taxon>
    </lineage>
</organism>
<dbReference type="Pfam" id="PF00580">
    <property type="entry name" value="UvrD-helicase"/>
    <property type="match status" value="1"/>
</dbReference>
<dbReference type="EMBL" id="LAIU01000003">
    <property type="protein sequence ID" value="KKB25634.1"/>
    <property type="molecule type" value="Genomic_DNA"/>
</dbReference>
<keyword evidence="4" id="KW-0067">ATP-binding</keyword>
<dbReference type="InterPro" id="IPR027417">
    <property type="entry name" value="P-loop_NTPase"/>
</dbReference>